<evidence type="ECO:0000256" key="1">
    <source>
        <dbReference type="SAM" id="MobiDB-lite"/>
    </source>
</evidence>
<reference evidence="2" key="1">
    <citation type="submission" date="2015-10" db="EMBL/GenBank/DDBJ databases">
        <authorList>
            <person name="Martinez-Garcia P.J."/>
            <person name="Crepeau M.W."/>
            <person name="Puiu D."/>
            <person name="Gonzalez-Ibeas D."/>
            <person name="Whalen J."/>
            <person name="Stevens K."/>
            <person name="Paul R."/>
            <person name="Butterfield T."/>
            <person name="Britton M."/>
            <person name="Reagan R."/>
            <person name="Chakraborty S."/>
            <person name="Walawage S.L."/>
            <person name="Vasquez-Gross H.A."/>
            <person name="Cardeno C."/>
            <person name="Famula R."/>
            <person name="Pratt K."/>
            <person name="Kuruganti S."/>
            <person name="Aradhya M.K."/>
            <person name="Leslie C.A."/>
            <person name="Dandekar A.M."/>
            <person name="Salzberg S.L."/>
            <person name="Wegrzyn J.L."/>
            <person name="Langley C.H."/>
            <person name="Neale D.B."/>
        </authorList>
    </citation>
    <scope>NUCLEOTIDE SEQUENCE</scope>
    <source>
        <tissue evidence="2">Leaves</tissue>
    </source>
</reference>
<gene>
    <name evidence="2" type="ORF">F2P56_018733</name>
</gene>
<dbReference type="Proteomes" id="UP000619265">
    <property type="component" value="Unassembled WGS sequence"/>
</dbReference>
<dbReference type="Pfam" id="PF14223">
    <property type="entry name" value="Retrotran_gag_2"/>
    <property type="match status" value="1"/>
</dbReference>
<accession>A0A833TMI0</accession>
<evidence type="ECO:0008006" key="4">
    <source>
        <dbReference type="Google" id="ProtNLM"/>
    </source>
</evidence>
<protein>
    <recommendedName>
        <fullName evidence="4">Retrovirus-related Pol polyprotein from transposon RE1</fullName>
    </recommendedName>
</protein>
<dbReference type="PANTHER" id="PTHR47481:SF9">
    <property type="entry name" value="RETROTRANSPOSON GAG DOMAIN-CONTAINING PROTEIN"/>
    <property type="match status" value="1"/>
</dbReference>
<dbReference type="PANTHER" id="PTHR47481">
    <property type="match status" value="1"/>
</dbReference>
<dbReference type="Gramene" id="Jr08_14760_p1">
    <property type="protein sequence ID" value="cds.Jr08_14760_p1"/>
    <property type="gene ID" value="Jr08_14760"/>
</dbReference>
<sequence length="274" mass="30126">MAAIVGSPSDNPIITINAATIINEKLTPATFPQWRAQFEALLIGYDLIDFVTGKNQCPAIDATQSASSKAANSHWIRQDKLLLHAILASTSTTITPLLASCKTSHEAWTALTRLYAGKSRTRAMQLKEDLTLSTRGTRSVTEFLQAVKVIADELAIIDHPISDDDRTLYILNGLGPEFRDIAAPIRARDTSLTFEEIHDLLVGHENYIRRMETQSASTLIATANYSYRNGNQTSNDGSATQHRSSSSKGRGSNKRFNSGSGQRKFKPKCQLCEQ</sequence>
<reference evidence="2" key="2">
    <citation type="submission" date="2020-03" db="EMBL/GenBank/DDBJ databases">
        <title>Walnut 2.0.</title>
        <authorList>
            <person name="Marrano A."/>
            <person name="Britton M."/>
            <person name="Zimin A.V."/>
            <person name="Zaini P.A."/>
            <person name="Workman R."/>
            <person name="Puiu D."/>
            <person name="Bianco L."/>
            <person name="Allen B.J."/>
            <person name="Troggio M."/>
            <person name="Leslie C.A."/>
            <person name="Timp W."/>
            <person name="Dendekar A."/>
            <person name="Salzberg S.L."/>
            <person name="Neale D.B."/>
        </authorList>
    </citation>
    <scope>NUCLEOTIDE SEQUENCE</scope>
    <source>
        <tissue evidence="2">Leaves</tissue>
    </source>
</reference>
<dbReference type="AlphaFoldDB" id="A0A833TMI0"/>
<name>A0A833TMI0_JUGRE</name>
<dbReference type="EMBL" id="LIHL02000008">
    <property type="protein sequence ID" value="KAF5462751.1"/>
    <property type="molecule type" value="Genomic_DNA"/>
</dbReference>
<evidence type="ECO:0000313" key="2">
    <source>
        <dbReference type="EMBL" id="KAF5462751.1"/>
    </source>
</evidence>
<evidence type="ECO:0000313" key="3">
    <source>
        <dbReference type="Proteomes" id="UP000619265"/>
    </source>
</evidence>
<proteinExistence type="predicted"/>
<organism evidence="2 3">
    <name type="scientific">Juglans regia</name>
    <name type="common">English walnut</name>
    <dbReference type="NCBI Taxonomy" id="51240"/>
    <lineage>
        <taxon>Eukaryota</taxon>
        <taxon>Viridiplantae</taxon>
        <taxon>Streptophyta</taxon>
        <taxon>Embryophyta</taxon>
        <taxon>Tracheophyta</taxon>
        <taxon>Spermatophyta</taxon>
        <taxon>Magnoliopsida</taxon>
        <taxon>eudicotyledons</taxon>
        <taxon>Gunneridae</taxon>
        <taxon>Pentapetalae</taxon>
        <taxon>rosids</taxon>
        <taxon>fabids</taxon>
        <taxon>Fagales</taxon>
        <taxon>Juglandaceae</taxon>
        <taxon>Juglans</taxon>
    </lineage>
</organism>
<feature type="region of interest" description="Disordered" evidence="1">
    <location>
        <begin position="230"/>
        <end position="274"/>
    </location>
</feature>
<feature type="compositionally biased region" description="Polar residues" evidence="1">
    <location>
        <begin position="230"/>
        <end position="242"/>
    </location>
</feature>
<comment type="caution">
    <text evidence="2">The sequence shown here is derived from an EMBL/GenBank/DDBJ whole genome shotgun (WGS) entry which is preliminary data.</text>
</comment>